<dbReference type="RefSeq" id="WP_281094525.1">
    <property type="nucleotide sequence ID" value="NZ_JARYZI010000006.1"/>
</dbReference>
<comment type="caution">
    <text evidence="1">The sequence shown here is derived from an EMBL/GenBank/DDBJ whole genome shotgun (WGS) entry which is preliminary data.</text>
</comment>
<evidence type="ECO:0000313" key="2">
    <source>
        <dbReference type="Proteomes" id="UP001158045"/>
    </source>
</evidence>
<name>A0ABT6NE41_9FIRM</name>
<gene>
    <name evidence="1" type="ORF">QE109_10970</name>
</gene>
<sequence>MKKIIITLLTLYMLISGIVFYANPSKHLFVDKEDEGWSYIEYTKHLA</sequence>
<accession>A0ABT6NE41</accession>
<evidence type="ECO:0000313" key="1">
    <source>
        <dbReference type="EMBL" id="MDH8678673.1"/>
    </source>
</evidence>
<dbReference type="EMBL" id="JARYZI010000006">
    <property type="protein sequence ID" value="MDH8678673.1"/>
    <property type="molecule type" value="Genomic_DNA"/>
</dbReference>
<dbReference type="Proteomes" id="UP001158045">
    <property type="component" value="Unassembled WGS sequence"/>
</dbReference>
<proteinExistence type="predicted"/>
<keyword evidence="2" id="KW-1185">Reference proteome</keyword>
<protein>
    <submittedName>
        <fullName evidence="1">Uncharacterized protein</fullName>
    </submittedName>
</protein>
<reference evidence="1 2" key="1">
    <citation type="submission" date="2023-04" db="EMBL/GenBank/DDBJ databases">
        <title>Fusibacter bizertensis strain WBS, isolated from littoral bottom sediments of the Arctic seas - biochemical and genomic analysis.</title>
        <authorList>
            <person name="Brioukhanov A.L."/>
        </authorList>
    </citation>
    <scope>NUCLEOTIDE SEQUENCE [LARGE SCALE GENOMIC DNA]</scope>
    <source>
        <strain evidence="1 2">WBS</strain>
    </source>
</reference>
<organism evidence="1 2">
    <name type="scientific">Fusibacter bizertensis</name>
    <dbReference type="NCBI Taxonomy" id="1488331"/>
    <lineage>
        <taxon>Bacteria</taxon>
        <taxon>Bacillati</taxon>
        <taxon>Bacillota</taxon>
        <taxon>Clostridia</taxon>
        <taxon>Eubacteriales</taxon>
        <taxon>Eubacteriales Family XII. Incertae Sedis</taxon>
        <taxon>Fusibacter</taxon>
    </lineage>
</organism>